<proteinExistence type="predicted"/>
<protein>
    <submittedName>
        <fullName evidence="1">Uncharacterized protein</fullName>
    </submittedName>
</protein>
<dbReference type="Proteomes" id="UP001314169">
    <property type="component" value="Chromosome 7"/>
</dbReference>
<organism evidence="1 2">
    <name type="scientific">Pipistrellus nathusii</name>
    <name type="common">Nathusius' pipistrelle</name>
    <dbReference type="NCBI Taxonomy" id="59473"/>
    <lineage>
        <taxon>Eukaryota</taxon>
        <taxon>Metazoa</taxon>
        <taxon>Chordata</taxon>
        <taxon>Craniata</taxon>
        <taxon>Vertebrata</taxon>
        <taxon>Euteleostomi</taxon>
        <taxon>Mammalia</taxon>
        <taxon>Eutheria</taxon>
        <taxon>Laurasiatheria</taxon>
        <taxon>Chiroptera</taxon>
        <taxon>Yangochiroptera</taxon>
        <taxon>Vespertilionidae</taxon>
        <taxon>Pipistrellus</taxon>
    </lineage>
</organism>
<evidence type="ECO:0000313" key="2">
    <source>
        <dbReference type="Proteomes" id="UP001314169"/>
    </source>
</evidence>
<accession>A0ABP0AC18</accession>
<reference evidence="1" key="1">
    <citation type="submission" date="2023-12" db="EMBL/GenBank/DDBJ databases">
        <authorList>
            <person name="Brown T."/>
        </authorList>
    </citation>
    <scope>NUCLEOTIDE SEQUENCE</scope>
</reference>
<gene>
    <name evidence="1" type="ORF">MPIPNATIZW_LOCUS16316</name>
</gene>
<name>A0ABP0AC18_PIPNA</name>
<dbReference type="EMBL" id="OY882864">
    <property type="protein sequence ID" value="CAK6448010.1"/>
    <property type="molecule type" value="Genomic_DNA"/>
</dbReference>
<evidence type="ECO:0000313" key="1">
    <source>
        <dbReference type="EMBL" id="CAK6448010.1"/>
    </source>
</evidence>
<sequence>MFTKSNTKFLNTDLFAQRKHLVPPGLSHTSGYEILDNLHHLVDLGVFICKSSLAESLRVSSKRYTPSFLGKENDSFAGNRPGSSRQFAGHSHSQAWVGPELLGWVPDYSVQSLRSHAAAELQLRNVA</sequence>
<keyword evidence="2" id="KW-1185">Reference proteome</keyword>